<dbReference type="EMBL" id="CAJNON010000033">
    <property type="protein sequence ID" value="CAF0832149.1"/>
    <property type="molecule type" value="Genomic_DNA"/>
</dbReference>
<dbReference type="OrthoDB" id="9976495at2759"/>
<accession>A0A813V491</accession>
<name>A0A813V491_9BILA</name>
<proteinExistence type="predicted"/>
<sequence>MSNNLTFFVPYHTGYAHIEMILSFASFADVHLFVYKWNPAQQLVRDYFSKSNHIQVHEFSIDSILAELIIQEEQQHQVVVLLTASINYSLGQLQLRFFRSIQKNVSSVIDVYSTGHCMYGCQSCAHVYSHRLPITFTNYMRTKHLSSTEIDKNIEVVICPSFSSEEAPFSLLSNQKIVEQIVAFSFPHIIKLHPSTYQTKNDDNPLVSLSKLEQDHVCHFLTSKNVLPDTQTNTLKYIEHARVIICDSDSSIPFEALYFNNQKHILVYEMPEKHNKDDDRQTYFHSFHTPQQLTNLLECYFAGNLECKTEHSHEFFLKKYDEPDGKEIERLADARHWTTNHNNLHKNFDIEKIKQDLKDQFQSPLTQMTLYALGEHTSAQIDELWYADINDVFNVLLNNIDSF</sequence>
<comment type="caution">
    <text evidence="1">The sequence shown here is derived from an EMBL/GenBank/DDBJ whole genome shotgun (WGS) entry which is preliminary data.</text>
</comment>
<dbReference type="Proteomes" id="UP000663891">
    <property type="component" value="Unassembled WGS sequence"/>
</dbReference>
<reference evidence="1" key="1">
    <citation type="submission" date="2021-02" db="EMBL/GenBank/DDBJ databases">
        <authorList>
            <person name="Nowell W R."/>
        </authorList>
    </citation>
    <scope>NUCLEOTIDE SEQUENCE</scope>
</reference>
<evidence type="ECO:0000313" key="1">
    <source>
        <dbReference type="EMBL" id="CAF0832149.1"/>
    </source>
</evidence>
<dbReference type="AlphaFoldDB" id="A0A813V491"/>
<protein>
    <submittedName>
        <fullName evidence="1">Uncharacterized protein</fullName>
    </submittedName>
</protein>
<evidence type="ECO:0000313" key="2">
    <source>
        <dbReference type="Proteomes" id="UP000663891"/>
    </source>
</evidence>
<gene>
    <name evidence="1" type="ORF">VCS650_LOCUS5665</name>
</gene>
<organism evidence="1 2">
    <name type="scientific">Adineta steineri</name>
    <dbReference type="NCBI Taxonomy" id="433720"/>
    <lineage>
        <taxon>Eukaryota</taxon>
        <taxon>Metazoa</taxon>
        <taxon>Spiralia</taxon>
        <taxon>Gnathifera</taxon>
        <taxon>Rotifera</taxon>
        <taxon>Eurotatoria</taxon>
        <taxon>Bdelloidea</taxon>
        <taxon>Adinetida</taxon>
        <taxon>Adinetidae</taxon>
        <taxon>Adineta</taxon>
    </lineage>
</organism>